<dbReference type="RefSeq" id="XP_051360721.1">
    <property type="nucleotide sequence ID" value="XM_051508108.1"/>
</dbReference>
<sequence>MSGDGLTPAGNTHFVCFDCNEKFGSPKDDDRSFAADCKHVHDMDILKTIWHGWSIDPFAKGTWCMYPPDCSFEYSAALQERAENVLFANQLGLGVGPAYIDGAIERGTLAAKDVATESRTS</sequence>
<accession>A0A9P9XYL9</accession>
<keyword evidence="2" id="KW-1185">Reference proteome</keyword>
<reference evidence="1" key="2">
    <citation type="submission" date="2022-07" db="EMBL/GenBank/DDBJ databases">
        <authorList>
            <person name="Goncalves M.F.M."/>
            <person name="Hilario S."/>
            <person name="Van De Peer Y."/>
            <person name="Esteves A.C."/>
            <person name="Alves A."/>
        </authorList>
    </citation>
    <scope>NUCLEOTIDE SEQUENCE</scope>
    <source>
        <strain evidence="1">MUM 19.33</strain>
    </source>
</reference>
<proteinExistence type="predicted"/>
<dbReference type="EMBL" id="JAGIXG020000040">
    <property type="protein sequence ID" value="KAI6779865.1"/>
    <property type="molecule type" value="Genomic_DNA"/>
</dbReference>
<evidence type="ECO:0000313" key="2">
    <source>
        <dbReference type="Proteomes" id="UP001055219"/>
    </source>
</evidence>
<dbReference type="InterPro" id="IPR036188">
    <property type="entry name" value="FAD/NAD-bd_sf"/>
</dbReference>
<dbReference type="Gene3D" id="3.50.50.60">
    <property type="entry name" value="FAD/NAD(P)-binding domain"/>
    <property type="match status" value="1"/>
</dbReference>
<reference evidence="1" key="1">
    <citation type="journal article" date="2021" name="J Fungi (Basel)">
        <title>Genomic and Metabolomic Analyses of the Marine Fungus Emericellopsis cladophorae: Insights into Saltwater Adaptability Mechanisms and Its Biosynthetic Potential.</title>
        <authorList>
            <person name="Goncalves M.F.M."/>
            <person name="Hilario S."/>
            <person name="Van de Peer Y."/>
            <person name="Esteves A.C."/>
            <person name="Alves A."/>
        </authorList>
    </citation>
    <scope>NUCLEOTIDE SEQUENCE</scope>
    <source>
        <strain evidence="1">MUM 19.33</strain>
    </source>
</reference>
<evidence type="ECO:0000313" key="1">
    <source>
        <dbReference type="EMBL" id="KAI6779865.1"/>
    </source>
</evidence>
<dbReference type="GeneID" id="75828469"/>
<dbReference type="Proteomes" id="UP001055219">
    <property type="component" value="Unassembled WGS sequence"/>
</dbReference>
<protein>
    <submittedName>
        <fullName evidence="1">Uncharacterized protein</fullName>
    </submittedName>
</protein>
<organism evidence="1 2">
    <name type="scientific">Emericellopsis cladophorae</name>
    <dbReference type="NCBI Taxonomy" id="2686198"/>
    <lineage>
        <taxon>Eukaryota</taxon>
        <taxon>Fungi</taxon>
        <taxon>Dikarya</taxon>
        <taxon>Ascomycota</taxon>
        <taxon>Pezizomycotina</taxon>
        <taxon>Sordariomycetes</taxon>
        <taxon>Hypocreomycetidae</taxon>
        <taxon>Hypocreales</taxon>
        <taxon>Bionectriaceae</taxon>
        <taxon>Emericellopsis</taxon>
    </lineage>
</organism>
<name>A0A9P9XYL9_9HYPO</name>
<gene>
    <name evidence="1" type="ORF">J7T54_001953</name>
</gene>
<dbReference type="OrthoDB" id="7777654at2759"/>
<comment type="caution">
    <text evidence="1">The sequence shown here is derived from an EMBL/GenBank/DDBJ whole genome shotgun (WGS) entry which is preliminary data.</text>
</comment>
<dbReference type="AlphaFoldDB" id="A0A9P9XYL9"/>